<dbReference type="EMBL" id="CP152276">
    <property type="protein sequence ID" value="XAE41163.1"/>
    <property type="molecule type" value="Genomic_DNA"/>
</dbReference>
<sequence length="328" mass="36381">MTPAIVEMAAGIAADLQRRLPGQRKTQRDKLALLVATMLDARSANLMVLAASLPRAAERADMRYQWIARFIDNPLVVCDEVMEPFAREVLTKAAEDGRVVLIMDQTKANDRHQILMLSLRFGERALPLAWRVEATEGAIGFAVQKDLLQAVAGWLPSQAEICLMADRFYGTPDLIAFAIARGWGYRLRVRSNLRVAAGGHKTSLAEHVTDKRPYLTDVALTHRRIVTNIGIINAPGHAEPWIIAMSDTPSYLTTLDYSARWGIEPMFSDFKSRGFGLEHSQLRSPERLGRLVLVMSIALYFAVSTGLCDAQTNPSADEKKAPDVNPRT</sequence>
<dbReference type="InterPro" id="IPR002559">
    <property type="entry name" value="Transposase_11"/>
</dbReference>
<evidence type="ECO:0000313" key="3">
    <source>
        <dbReference type="Proteomes" id="UP001449795"/>
    </source>
</evidence>
<dbReference type="SUPFAM" id="SSF53098">
    <property type="entry name" value="Ribonuclease H-like"/>
    <property type="match status" value="1"/>
</dbReference>
<keyword evidence="3" id="KW-1185">Reference proteome</keyword>
<dbReference type="Pfam" id="PF01609">
    <property type="entry name" value="DDE_Tnp_1"/>
    <property type="match status" value="1"/>
</dbReference>
<protein>
    <submittedName>
        <fullName evidence="2">Transposase</fullName>
    </submittedName>
</protein>
<dbReference type="InterPro" id="IPR012337">
    <property type="entry name" value="RNaseH-like_sf"/>
</dbReference>
<feature type="domain" description="Transposase IS4-like" evidence="1">
    <location>
        <begin position="160"/>
        <end position="299"/>
    </location>
</feature>
<name>A0ABZ3D098_9PROT</name>
<organism evidence="2 3">
    <name type="scientific">Nguyenibacter vanlangensis</name>
    <dbReference type="NCBI Taxonomy" id="1216886"/>
    <lineage>
        <taxon>Bacteria</taxon>
        <taxon>Pseudomonadati</taxon>
        <taxon>Pseudomonadota</taxon>
        <taxon>Alphaproteobacteria</taxon>
        <taxon>Acetobacterales</taxon>
        <taxon>Acetobacteraceae</taxon>
        <taxon>Nguyenibacter</taxon>
    </lineage>
</organism>
<dbReference type="RefSeq" id="WP_256890451.1">
    <property type="nucleotide sequence ID" value="NZ_CP152276.1"/>
</dbReference>
<gene>
    <name evidence="2" type="ORF">AAC691_12625</name>
</gene>
<reference evidence="2 3" key="1">
    <citation type="submission" date="2024-04" db="EMBL/GenBank/DDBJ databases">
        <title>Complete genome sequence of Nguyenibacter vanlangesis HBCM-1154, a strain capable of nitrogen fixation, IAA production, and phosphorus solubilization isolated from sugarcane soil.</title>
        <authorList>
            <person name="MY HANH P."/>
        </authorList>
    </citation>
    <scope>NUCLEOTIDE SEQUENCE [LARGE SCALE GENOMIC DNA]</scope>
    <source>
        <strain evidence="2 3">HBCM 1154</strain>
    </source>
</reference>
<evidence type="ECO:0000313" key="2">
    <source>
        <dbReference type="EMBL" id="XAE41163.1"/>
    </source>
</evidence>
<accession>A0ABZ3D098</accession>
<dbReference type="Proteomes" id="UP001449795">
    <property type="component" value="Chromosome"/>
</dbReference>
<proteinExistence type="predicted"/>
<evidence type="ECO:0000259" key="1">
    <source>
        <dbReference type="Pfam" id="PF01609"/>
    </source>
</evidence>